<reference evidence="2" key="1">
    <citation type="submission" date="2023-07" db="EMBL/GenBank/DDBJ databases">
        <title>Sorghum-associated microbial communities from plants grown in Nebraska, USA.</title>
        <authorList>
            <person name="Schachtman D."/>
        </authorList>
    </citation>
    <scope>NUCLEOTIDE SEQUENCE</scope>
    <source>
        <strain evidence="2">DS3754</strain>
    </source>
</reference>
<sequence>MASQRKSIGKQHFEALSDFRFRLRSFLRFSEDAAREEGITVLQYQLMLHTQGFAGREWATVSEIAERLQAQPHGVVALVSRCEEAGLVKRKPSSTDRRQVEVHLLPAGRKKLETLAALHKDQVVKLAEVVALVNKDGG</sequence>
<dbReference type="InterPro" id="IPR036388">
    <property type="entry name" value="WH-like_DNA-bd_sf"/>
</dbReference>
<protein>
    <submittedName>
        <fullName evidence="2">DNA-binding MarR family transcriptional regulator</fullName>
    </submittedName>
</protein>
<dbReference type="GO" id="GO:0003677">
    <property type="term" value="F:DNA binding"/>
    <property type="evidence" value="ECO:0007669"/>
    <property type="project" value="UniProtKB-KW"/>
</dbReference>
<name>A0AAW8D2W0_9BURK</name>
<comment type="caution">
    <text evidence="2">The sequence shown here is derived from an EMBL/GenBank/DDBJ whole genome shotgun (WGS) entry which is preliminary data.</text>
</comment>
<dbReference type="PROSITE" id="PS50995">
    <property type="entry name" value="HTH_MARR_2"/>
    <property type="match status" value="1"/>
</dbReference>
<accession>A0AAW8D2W0</accession>
<dbReference type="Proteomes" id="UP001242045">
    <property type="component" value="Unassembled WGS sequence"/>
</dbReference>
<dbReference type="PANTHER" id="PTHR33164:SF43">
    <property type="entry name" value="HTH-TYPE TRANSCRIPTIONAL REPRESSOR YETL"/>
    <property type="match status" value="1"/>
</dbReference>
<dbReference type="EMBL" id="JAUSRD010000008">
    <property type="protein sequence ID" value="MDP9894316.1"/>
    <property type="molecule type" value="Genomic_DNA"/>
</dbReference>
<dbReference type="InterPro" id="IPR039422">
    <property type="entry name" value="MarR/SlyA-like"/>
</dbReference>
<dbReference type="InterPro" id="IPR036390">
    <property type="entry name" value="WH_DNA-bd_sf"/>
</dbReference>
<gene>
    <name evidence="2" type="ORF">J2W31_003440</name>
</gene>
<dbReference type="Gene3D" id="1.10.10.10">
    <property type="entry name" value="Winged helix-like DNA-binding domain superfamily/Winged helix DNA-binding domain"/>
    <property type="match status" value="1"/>
</dbReference>
<dbReference type="PANTHER" id="PTHR33164">
    <property type="entry name" value="TRANSCRIPTIONAL REGULATOR, MARR FAMILY"/>
    <property type="match status" value="1"/>
</dbReference>
<dbReference type="SMART" id="SM00347">
    <property type="entry name" value="HTH_MARR"/>
    <property type="match status" value="1"/>
</dbReference>
<dbReference type="AlphaFoldDB" id="A0AAW8D2W0"/>
<dbReference type="GO" id="GO:0006950">
    <property type="term" value="P:response to stress"/>
    <property type="evidence" value="ECO:0007669"/>
    <property type="project" value="TreeGrafter"/>
</dbReference>
<dbReference type="RefSeq" id="WP_013540897.1">
    <property type="nucleotide sequence ID" value="NZ_JAUSRD010000008.1"/>
</dbReference>
<dbReference type="InterPro" id="IPR000835">
    <property type="entry name" value="HTH_MarR-typ"/>
</dbReference>
<evidence type="ECO:0000313" key="2">
    <source>
        <dbReference type="EMBL" id="MDP9894316.1"/>
    </source>
</evidence>
<keyword evidence="2" id="KW-0238">DNA-binding</keyword>
<organism evidence="2 3">
    <name type="scientific">Variovorax boronicumulans</name>
    <dbReference type="NCBI Taxonomy" id="436515"/>
    <lineage>
        <taxon>Bacteria</taxon>
        <taxon>Pseudomonadati</taxon>
        <taxon>Pseudomonadota</taxon>
        <taxon>Betaproteobacteria</taxon>
        <taxon>Burkholderiales</taxon>
        <taxon>Comamonadaceae</taxon>
        <taxon>Variovorax</taxon>
    </lineage>
</organism>
<evidence type="ECO:0000259" key="1">
    <source>
        <dbReference type="PROSITE" id="PS50995"/>
    </source>
</evidence>
<feature type="domain" description="HTH marR-type" evidence="1">
    <location>
        <begin position="1"/>
        <end position="138"/>
    </location>
</feature>
<dbReference type="SUPFAM" id="SSF46785">
    <property type="entry name" value="Winged helix' DNA-binding domain"/>
    <property type="match status" value="1"/>
</dbReference>
<dbReference type="Pfam" id="PF12802">
    <property type="entry name" value="MarR_2"/>
    <property type="match status" value="1"/>
</dbReference>
<evidence type="ECO:0000313" key="3">
    <source>
        <dbReference type="Proteomes" id="UP001242045"/>
    </source>
</evidence>
<dbReference type="GO" id="GO:0003700">
    <property type="term" value="F:DNA-binding transcription factor activity"/>
    <property type="evidence" value="ECO:0007669"/>
    <property type="project" value="InterPro"/>
</dbReference>
<proteinExistence type="predicted"/>